<gene>
    <name evidence="7" type="ORF">ENN51_00610</name>
</gene>
<dbReference type="PANTHER" id="PTHR42961:SF2">
    <property type="entry name" value="IRON-SULFUR PROTEIN NUBPL"/>
    <property type="match status" value="1"/>
</dbReference>
<dbReference type="GO" id="GO:0005524">
    <property type="term" value="F:ATP binding"/>
    <property type="evidence" value="ECO:0007669"/>
    <property type="project" value="UniProtKB-UniRule"/>
</dbReference>
<dbReference type="GO" id="GO:0046872">
    <property type="term" value="F:metal ion binding"/>
    <property type="evidence" value="ECO:0007669"/>
    <property type="project" value="UniProtKB-KW"/>
</dbReference>
<dbReference type="EMBL" id="DSBX01000018">
    <property type="protein sequence ID" value="HDQ98775.1"/>
    <property type="molecule type" value="Genomic_DNA"/>
</dbReference>
<keyword evidence="5 6" id="KW-0411">Iron-sulfur</keyword>
<dbReference type="HAMAP" id="MF_02040">
    <property type="entry name" value="Mrp_NBP35"/>
    <property type="match status" value="1"/>
</dbReference>
<dbReference type="GO" id="GO:0016887">
    <property type="term" value="F:ATP hydrolysis activity"/>
    <property type="evidence" value="ECO:0007669"/>
    <property type="project" value="UniProtKB-UniRule"/>
</dbReference>
<dbReference type="GO" id="GO:0051539">
    <property type="term" value="F:4 iron, 4 sulfur cluster binding"/>
    <property type="evidence" value="ECO:0007669"/>
    <property type="project" value="TreeGrafter"/>
</dbReference>
<name>A0A7V0T416_UNCW3</name>
<evidence type="ECO:0000256" key="2">
    <source>
        <dbReference type="ARBA" id="ARBA00022741"/>
    </source>
</evidence>
<evidence type="ECO:0000256" key="3">
    <source>
        <dbReference type="ARBA" id="ARBA00022840"/>
    </source>
</evidence>
<proteinExistence type="inferred from homology"/>
<dbReference type="Pfam" id="PF10609">
    <property type="entry name" value="ParA"/>
    <property type="match status" value="1"/>
</dbReference>
<accession>A0A7V0T416</accession>
<reference evidence="7" key="1">
    <citation type="journal article" date="2020" name="mSystems">
        <title>Genome- and Community-Level Interaction Insights into Carbon Utilization and Element Cycling Functions of Hydrothermarchaeota in Hydrothermal Sediment.</title>
        <authorList>
            <person name="Zhou Z."/>
            <person name="Liu Y."/>
            <person name="Xu W."/>
            <person name="Pan J."/>
            <person name="Luo Z.H."/>
            <person name="Li M."/>
        </authorList>
    </citation>
    <scope>NUCLEOTIDE SEQUENCE [LARGE SCALE GENOMIC DNA]</scope>
    <source>
        <strain evidence="7">SpSt-1182</strain>
    </source>
</reference>
<sequence length="272" mass="28812">MAAPGIDPKEQAKIDETLGRIRNRLLVFSGKGGVGKSTVAVNVAVGLALKGRRVGMLDVDIHGPNVAKMLGAEGESLGMTPGEKIRPVEVAHGIKLVSMAYLLEGKDLPVVWRGPMKMRVIQQFLGDVDWGELDWLVIDSPPGTGDEPLTVAQLIPATAALVVTTPQEVALMDTRRAVKFAEMLKLRVLGVVENMSGLACPHCGKEIELFKSGGGGAMAREMLVPLLGRVPIDPAMVGSGDEGLPLISAHPDSPASKVLLEVVERVIEAEVK</sequence>
<dbReference type="InterPro" id="IPR027417">
    <property type="entry name" value="P-loop_NTPase"/>
</dbReference>
<organism evidence="7">
    <name type="scientific">candidate division WOR-3 bacterium</name>
    <dbReference type="NCBI Taxonomy" id="2052148"/>
    <lineage>
        <taxon>Bacteria</taxon>
        <taxon>Bacteria division WOR-3</taxon>
    </lineage>
</organism>
<keyword evidence="3 6" id="KW-0067">ATP-binding</keyword>
<keyword evidence="6" id="KW-0378">Hydrolase</keyword>
<dbReference type="FunFam" id="3.40.50.300:FF:001119">
    <property type="entry name" value="Iron-sulfur cluster carrier protein"/>
    <property type="match status" value="1"/>
</dbReference>
<dbReference type="CDD" id="cd02037">
    <property type="entry name" value="Mrp_NBP35"/>
    <property type="match status" value="1"/>
</dbReference>
<dbReference type="InterPro" id="IPR044304">
    <property type="entry name" value="NUBPL-like"/>
</dbReference>
<comment type="similarity">
    <text evidence="6">Belongs to the Mrp/NBP35 ATP-binding proteins family.</text>
</comment>
<comment type="subunit">
    <text evidence="6">Homodimer.</text>
</comment>
<comment type="caution">
    <text evidence="7">The sequence shown here is derived from an EMBL/GenBank/DDBJ whole genome shotgun (WGS) entry which is preliminary data.</text>
</comment>
<keyword evidence="4 6" id="KW-0408">Iron</keyword>
<evidence type="ECO:0000256" key="6">
    <source>
        <dbReference type="HAMAP-Rule" id="MF_02040"/>
    </source>
</evidence>
<evidence type="ECO:0000256" key="5">
    <source>
        <dbReference type="ARBA" id="ARBA00023014"/>
    </source>
</evidence>
<keyword evidence="2 6" id="KW-0547">Nucleotide-binding</keyword>
<dbReference type="SUPFAM" id="SSF52540">
    <property type="entry name" value="P-loop containing nucleoside triphosphate hydrolases"/>
    <property type="match status" value="1"/>
</dbReference>
<dbReference type="PANTHER" id="PTHR42961">
    <property type="entry name" value="IRON-SULFUR PROTEIN NUBPL"/>
    <property type="match status" value="1"/>
</dbReference>
<dbReference type="InterPro" id="IPR019591">
    <property type="entry name" value="Mrp/NBP35_ATP-bd"/>
</dbReference>
<protein>
    <recommendedName>
        <fullName evidence="6">Iron-sulfur cluster carrier protein</fullName>
    </recommendedName>
</protein>
<evidence type="ECO:0000256" key="1">
    <source>
        <dbReference type="ARBA" id="ARBA00022723"/>
    </source>
</evidence>
<dbReference type="Gene3D" id="3.40.50.300">
    <property type="entry name" value="P-loop containing nucleotide triphosphate hydrolases"/>
    <property type="match status" value="1"/>
</dbReference>
<evidence type="ECO:0000313" key="7">
    <source>
        <dbReference type="EMBL" id="HDQ98775.1"/>
    </source>
</evidence>
<dbReference type="InterPro" id="IPR033756">
    <property type="entry name" value="YlxH/NBP35"/>
</dbReference>
<keyword evidence="1 6" id="KW-0479">Metal-binding</keyword>
<dbReference type="Proteomes" id="UP000885672">
    <property type="component" value="Unassembled WGS sequence"/>
</dbReference>
<dbReference type="GO" id="GO:0140663">
    <property type="term" value="F:ATP-dependent FeS chaperone activity"/>
    <property type="evidence" value="ECO:0007669"/>
    <property type="project" value="InterPro"/>
</dbReference>
<dbReference type="AlphaFoldDB" id="A0A7V0T416"/>
<comment type="function">
    <text evidence="6">Binds and transfers iron-sulfur (Fe-S) clusters to target apoproteins. Can hydrolyze ATP.</text>
</comment>
<feature type="binding site" evidence="6">
    <location>
        <begin position="30"/>
        <end position="37"/>
    </location>
    <ligand>
        <name>ATP</name>
        <dbReference type="ChEBI" id="CHEBI:30616"/>
    </ligand>
</feature>
<evidence type="ECO:0000256" key="4">
    <source>
        <dbReference type="ARBA" id="ARBA00023004"/>
    </source>
</evidence>
<dbReference type="GO" id="GO:0016226">
    <property type="term" value="P:iron-sulfur cluster assembly"/>
    <property type="evidence" value="ECO:0007669"/>
    <property type="project" value="InterPro"/>
</dbReference>